<evidence type="ECO:0000259" key="2">
    <source>
        <dbReference type="PROSITE" id="PS50943"/>
    </source>
</evidence>
<dbReference type="InterPro" id="IPR001387">
    <property type="entry name" value="Cro/C1-type_HTH"/>
</dbReference>
<proteinExistence type="predicted"/>
<accession>A0A4U0ESE2</accession>
<evidence type="ECO:0000313" key="3">
    <source>
        <dbReference type="EMBL" id="TJY34677.1"/>
    </source>
</evidence>
<evidence type="ECO:0000313" key="4">
    <source>
        <dbReference type="Proteomes" id="UP000307657"/>
    </source>
</evidence>
<dbReference type="InterPro" id="IPR010982">
    <property type="entry name" value="Lambda_DNA-bd_dom_sf"/>
</dbReference>
<comment type="caution">
    <text evidence="3">The sequence shown here is derived from an EMBL/GenBank/DDBJ whole genome shotgun (WGS) entry which is preliminary data.</text>
</comment>
<protein>
    <submittedName>
        <fullName evidence="3">Helix-turn-helix transcriptional regulator</fullName>
    </submittedName>
</protein>
<dbReference type="CDD" id="cd00093">
    <property type="entry name" value="HTH_XRE"/>
    <property type="match status" value="1"/>
</dbReference>
<dbReference type="PANTHER" id="PTHR46558">
    <property type="entry name" value="TRACRIPTIONAL REGULATORY PROTEIN-RELATED-RELATED"/>
    <property type="match status" value="1"/>
</dbReference>
<dbReference type="SMART" id="SM00530">
    <property type="entry name" value="HTH_XRE"/>
    <property type="match status" value="1"/>
</dbReference>
<dbReference type="Gene3D" id="1.10.260.40">
    <property type="entry name" value="lambda repressor-like DNA-binding domains"/>
    <property type="match status" value="1"/>
</dbReference>
<keyword evidence="1" id="KW-0238">DNA-binding</keyword>
<sequence length="113" mass="13179">MIFTQPLNINKHILPYIYVLLFFKQIEQICSMAKKATNTVDAEIIIKLGRRIKYLRTKMNMTQMDVAAIVNIDPSAVRRYEKGRVEMGFTTLMKFAEAFEVTVNDLLYPEEIK</sequence>
<dbReference type="Proteomes" id="UP000307657">
    <property type="component" value="Unassembled WGS sequence"/>
</dbReference>
<dbReference type="AlphaFoldDB" id="A0A4U0ESE2"/>
<dbReference type="SUPFAM" id="SSF47413">
    <property type="entry name" value="lambda repressor-like DNA-binding domains"/>
    <property type="match status" value="1"/>
</dbReference>
<dbReference type="OrthoDB" id="1366528at2"/>
<dbReference type="GO" id="GO:0003677">
    <property type="term" value="F:DNA binding"/>
    <property type="evidence" value="ECO:0007669"/>
    <property type="project" value="UniProtKB-KW"/>
</dbReference>
<gene>
    <name evidence="3" type="ORF">E5167_10220</name>
</gene>
<dbReference type="PROSITE" id="PS50943">
    <property type="entry name" value="HTH_CROC1"/>
    <property type="match status" value="1"/>
</dbReference>
<organism evidence="3 4">
    <name type="scientific">Pontimicrobium aquaticum</name>
    <dbReference type="NCBI Taxonomy" id="2565367"/>
    <lineage>
        <taxon>Bacteria</taxon>
        <taxon>Pseudomonadati</taxon>
        <taxon>Bacteroidota</taxon>
        <taxon>Flavobacteriia</taxon>
        <taxon>Flavobacteriales</taxon>
        <taxon>Flavobacteriaceae</taxon>
        <taxon>Pontimicrobium</taxon>
    </lineage>
</organism>
<dbReference type="PANTHER" id="PTHR46558:SF11">
    <property type="entry name" value="HTH-TYPE TRANSCRIPTIONAL REGULATOR XRE"/>
    <property type="match status" value="1"/>
</dbReference>
<keyword evidence="4" id="KW-1185">Reference proteome</keyword>
<evidence type="ECO:0000256" key="1">
    <source>
        <dbReference type="ARBA" id="ARBA00023125"/>
    </source>
</evidence>
<name>A0A4U0ESE2_9FLAO</name>
<feature type="domain" description="HTH cro/C1-type" evidence="2">
    <location>
        <begin position="52"/>
        <end position="106"/>
    </location>
</feature>
<reference evidence="3 4" key="1">
    <citation type="submission" date="2019-04" db="EMBL/GenBank/DDBJ databases">
        <title>Lacinutrix sp. nov., isolated from marine water.</title>
        <authorList>
            <person name="Kim W."/>
        </authorList>
    </citation>
    <scope>NUCLEOTIDE SEQUENCE [LARGE SCALE GENOMIC DNA]</scope>
    <source>
        <strain evidence="3 4">CAU 1491</strain>
    </source>
</reference>
<dbReference type="EMBL" id="SUPL01000005">
    <property type="protein sequence ID" value="TJY34677.1"/>
    <property type="molecule type" value="Genomic_DNA"/>
</dbReference>
<dbReference type="Pfam" id="PF01381">
    <property type="entry name" value="HTH_3"/>
    <property type="match status" value="1"/>
</dbReference>